<dbReference type="EMBL" id="JACXVP010000001">
    <property type="protein sequence ID" value="KAG5629658.1"/>
    <property type="molecule type" value="Genomic_DNA"/>
</dbReference>
<keyword evidence="7" id="KW-1185">Reference proteome</keyword>
<dbReference type="OrthoDB" id="1303856at2759"/>
<organism evidence="6 7">
    <name type="scientific">Solanum commersonii</name>
    <name type="common">Commerson's wild potato</name>
    <name type="synonym">Commerson's nightshade</name>
    <dbReference type="NCBI Taxonomy" id="4109"/>
    <lineage>
        <taxon>Eukaryota</taxon>
        <taxon>Viridiplantae</taxon>
        <taxon>Streptophyta</taxon>
        <taxon>Embryophyta</taxon>
        <taxon>Tracheophyta</taxon>
        <taxon>Spermatophyta</taxon>
        <taxon>Magnoliopsida</taxon>
        <taxon>eudicotyledons</taxon>
        <taxon>Gunneridae</taxon>
        <taxon>Pentapetalae</taxon>
        <taxon>asterids</taxon>
        <taxon>lamiids</taxon>
        <taxon>Solanales</taxon>
        <taxon>Solanaceae</taxon>
        <taxon>Solanoideae</taxon>
        <taxon>Solaneae</taxon>
        <taxon>Solanum</taxon>
    </lineage>
</organism>
<evidence type="ECO:0000256" key="5">
    <source>
        <dbReference type="ARBA" id="ARBA00022840"/>
    </source>
</evidence>
<keyword evidence="3" id="KW-0203">Cytokinin biosynthesis</keyword>
<gene>
    <name evidence="6" type="ORF">H5410_001375</name>
</gene>
<dbReference type="AlphaFoldDB" id="A0A9J6AZD4"/>
<evidence type="ECO:0000313" key="7">
    <source>
        <dbReference type="Proteomes" id="UP000824120"/>
    </source>
</evidence>
<dbReference type="InterPro" id="IPR027417">
    <property type="entry name" value="P-loop_NTPase"/>
</dbReference>
<reference evidence="6 7" key="1">
    <citation type="submission" date="2020-09" db="EMBL/GenBank/DDBJ databases">
        <title>De no assembly of potato wild relative species, Solanum commersonii.</title>
        <authorList>
            <person name="Cho K."/>
        </authorList>
    </citation>
    <scope>NUCLEOTIDE SEQUENCE [LARGE SCALE GENOMIC DNA]</scope>
    <source>
        <strain evidence="6">LZ3.2</strain>
        <tissue evidence="6">Leaf</tissue>
    </source>
</reference>
<comment type="caution">
    <text evidence="6">The sequence shown here is derived from an EMBL/GenBank/DDBJ whole genome shotgun (WGS) entry which is preliminary data.</text>
</comment>
<dbReference type="PANTHER" id="PTHR11088">
    <property type="entry name" value="TRNA DIMETHYLALLYLTRANSFERASE"/>
    <property type="match status" value="1"/>
</dbReference>
<protein>
    <submittedName>
        <fullName evidence="6">Uncharacterized protein</fullName>
    </submittedName>
</protein>
<evidence type="ECO:0000256" key="4">
    <source>
        <dbReference type="ARBA" id="ARBA00022741"/>
    </source>
</evidence>
<dbReference type="GO" id="GO:0005524">
    <property type="term" value="F:ATP binding"/>
    <property type="evidence" value="ECO:0007669"/>
    <property type="project" value="UniProtKB-KW"/>
</dbReference>
<evidence type="ECO:0000256" key="1">
    <source>
        <dbReference type="ARBA" id="ARBA00005842"/>
    </source>
</evidence>
<accession>A0A9J6AZD4</accession>
<dbReference type="GO" id="GO:0052381">
    <property type="term" value="F:tRNA dimethylallyltransferase activity"/>
    <property type="evidence" value="ECO:0007669"/>
    <property type="project" value="TreeGrafter"/>
</dbReference>
<keyword evidence="4" id="KW-0547">Nucleotide-binding</keyword>
<dbReference type="Gene3D" id="3.40.50.300">
    <property type="entry name" value="P-loop containing nucleotide triphosphate hydrolases"/>
    <property type="match status" value="3"/>
</dbReference>
<dbReference type="GO" id="GO:0005739">
    <property type="term" value="C:mitochondrion"/>
    <property type="evidence" value="ECO:0007669"/>
    <property type="project" value="TreeGrafter"/>
</dbReference>
<evidence type="ECO:0000313" key="6">
    <source>
        <dbReference type="EMBL" id="KAG5629658.1"/>
    </source>
</evidence>
<keyword evidence="5" id="KW-0067">ATP-binding</keyword>
<name>A0A9J6AZD4_SOLCO</name>
<proteinExistence type="inferred from homology"/>
<dbReference type="Pfam" id="PF01715">
    <property type="entry name" value="IPPT"/>
    <property type="match status" value="3"/>
</dbReference>
<dbReference type="PANTHER" id="PTHR11088:SF73">
    <property type="entry name" value="PHOSPHORIBULOKINASE_URIDINE KINASE DOMAIN-CONTAINING PROTEIN"/>
    <property type="match status" value="1"/>
</dbReference>
<dbReference type="Proteomes" id="UP000824120">
    <property type="component" value="Chromosome 1"/>
</dbReference>
<dbReference type="GO" id="GO:0006400">
    <property type="term" value="P:tRNA modification"/>
    <property type="evidence" value="ECO:0007669"/>
    <property type="project" value="TreeGrafter"/>
</dbReference>
<sequence>MLVYMGLEIVTNKITHAMKQGVRHYLLGEIEPDSNFTTEDYCLKSTVYIERLVDEVRQIFIPDADYTKGIQRSIDEIEPDSNFTAEDFCLKSFVYIEFFLKTQCVPIIVGEQSVLNRRVDTRVDEMVNAGLVDEVRQIFIPNVDYTKGIRRSIGEIDHYSNFTAEDFCLKSIVYIEFFLKTQCVPIIVGGSNSYIEKLVEDPAFMFNHKYDSSFIWIDLEHLVLNRRVDTRVDEMVNAEVVDEVRQFFIPDVDYTKGIQRSIGVPEMAKYLRKDKNIEGDDERKKMILQASNSSIKHNTQDRKEAVDEAWRNTVLQPCLDIVEKLLKNDDENISFDWLEDEVWQIFFPEAEYTKGIQRSIGVPEMAKYLREEKI</sequence>
<evidence type="ECO:0000256" key="2">
    <source>
        <dbReference type="ARBA" id="ARBA00022679"/>
    </source>
</evidence>
<evidence type="ECO:0000256" key="3">
    <source>
        <dbReference type="ARBA" id="ARBA00022712"/>
    </source>
</evidence>
<dbReference type="GO" id="GO:0009691">
    <property type="term" value="P:cytokinin biosynthetic process"/>
    <property type="evidence" value="ECO:0007669"/>
    <property type="project" value="UniProtKB-KW"/>
</dbReference>
<comment type="similarity">
    <text evidence="1">Belongs to the IPP transferase family.</text>
</comment>
<keyword evidence="2" id="KW-0808">Transferase</keyword>
<dbReference type="InterPro" id="IPR039657">
    <property type="entry name" value="Dimethylallyltransferase"/>
</dbReference>